<reference evidence="1" key="1">
    <citation type="journal article" date="2014" name="Front. Microbiol.">
        <title>High frequency of phylogenetically diverse reductive dehalogenase-homologous genes in deep subseafloor sedimentary metagenomes.</title>
        <authorList>
            <person name="Kawai M."/>
            <person name="Futagami T."/>
            <person name="Toyoda A."/>
            <person name="Takaki Y."/>
            <person name="Nishi S."/>
            <person name="Hori S."/>
            <person name="Arai W."/>
            <person name="Tsubouchi T."/>
            <person name="Morono Y."/>
            <person name="Uchiyama I."/>
            <person name="Ito T."/>
            <person name="Fujiyama A."/>
            <person name="Inagaki F."/>
            <person name="Takami H."/>
        </authorList>
    </citation>
    <scope>NUCLEOTIDE SEQUENCE</scope>
    <source>
        <strain evidence="1">Expedition CK06-06</strain>
    </source>
</reference>
<comment type="caution">
    <text evidence="1">The sequence shown here is derived from an EMBL/GenBank/DDBJ whole genome shotgun (WGS) entry which is preliminary data.</text>
</comment>
<protein>
    <submittedName>
        <fullName evidence="1">Uncharacterized protein</fullName>
    </submittedName>
</protein>
<dbReference type="EMBL" id="BART01026053">
    <property type="protein sequence ID" value="GAG92311.1"/>
    <property type="molecule type" value="Genomic_DNA"/>
</dbReference>
<name>X1D761_9ZZZZ</name>
<evidence type="ECO:0000313" key="1">
    <source>
        <dbReference type="EMBL" id="GAG92311.1"/>
    </source>
</evidence>
<dbReference type="AlphaFoldDB" id="X1D761"/>
<organism evidence="1">
    <name type="scientific">marine sediment metagenome</name>
    <dbReference type="NCBI Taxonomy" id="412755"/>
    <lineage>
        <taxon>unclassified sequences</taxon>
        <taxon>metagenomes</taxon>
        <taxon>ecological metagenomes</taxon>
    </lineage>
</organism>
<proteinExistence type="predicted"/>
<accession>X1D761</accession>
<sequence>MKTFKTSDVGVAAYLIATGAKFAYEFAVECERVVFEIANVSDAQLAAYMDGGHNVNAGAFIKHQRQLIRISKDTMRAHKEAKNNG</sequence>
<gene>
    <name evidence="1" type="ORF">S01H4_46587</name>
</gene>